<dbReference type="Proteomes" id="UP000790377">
    <property type="component" value="Unassembled WGS sequence"/>
</dbReference>
<reference evidence="1" key="1">
    <citation type="journal article" date="2021" name="New Phytol.">
        <title>Evolutionary innovations through gain and loss of genes in the ectomycorrhizal Boletales.</title>
        <authorList>
            <person name="Wu G."/>
            <person name="Miyauchi S."/>
            <person name="Morin E."/>
            <person name="Kuo A."/>
            <person name="Drula E."/>
            <person name="Varga T."/>
            <person name="Kohler A."/>
            <person name="Feng B."/>
            <person name="Cao Y."/>
            <person name="Lipzen A."/>
            <person name="Daum C."/>
            <person name="Hundley H."/>
            <person name="Pangilinan J."/>
            <person name="Johnson J."/>
            <person name="Barry K."/>
            <person name="LaButti K."/>
            <person name="Ng V."/>
            <person name="Ahrendt S."/>
            <person name="Min B."/>
            <person name="Choi I.G."/>
            <person name="Park H."/>
            <person name="Plett J.M."/>
            <person name="Magnuson J."/>
            <person name="Spatafora J.W."/>
            <person name="Nagy L.G."/>
            <person name="Henrissat B."/>
            <person name="Grigoriev I.V."/>
            <person name="Yang Z.L."/>
            <person name="Xu J."/>
            <person name="Martin F.M."/>
        </authorList>
    </citation>
    <scope>NUCLEOTIDE SEQUENCE</scope>
    <source>
        <strain evidence="1">ATCC 28755</strain>
    </source>
</reference>
<name>A0ACB8A7P8_9AGAM</name>
<accession>A0ACB8A7P8</accession>
<comment type="caution">
    <text evidence="1">The sequence shown here is derived from an EMBL/GenBank/DDBJ whole genome shotgun (WGS) entry which is preliminary data.</text>
</comment>
<evidence type="ECO:0000313" key="1">
    <source>
        <dbReference type="EMBL" id="KAH7909236.1"/>
    </source>
</evidence>
<keyword evidence="1" id="KW-0489">Methyltransferase</keyword>
<keyword evidence="2" id="KW-1185">Reference proteome</keyword>
<dbReference type="EMBL" id="MU267771">
    <property type="protein sequence ID" value="KAH7909236.1"/>
    <property type="molecule type" value="Genomic_DNA"/>
</dbReference>
<proteinExistence type="predicted"/>
<evidence type="ECO:0000313" key="2">
    <source>
        <dbReference type="Proteomes" id="UP000790377"/>
    </source>
</evidence>
<organism evidence="1 2">
    <name type="scientific">Hygrophoropsis aurantiaca</name>
    <dbReference type="NCBI Taxonomy" id="72124"/>
    <lineage>
        <taxon>Eukaryota</taxon>
        <taxon>Fungi</taxon>
        <taxon>Dikarya</taxon>
        <taxon>Basidiomycota</taxon>
        <taxon>Agaricomycotina</taxon>
        <taxon>Agaricomycetes</taxon>
        <taxon>Agaricomycetidae</taxon>
        <taxon>Boletales</taxon>
        <taxon>Coniophorineae</taxon>
        <taxon>Hygrophoropsidaceae</taxon>
        <taxon>Hygrophoropsis</taxon>
    </lineage>
</organism>
<protein>
    <submittedName>
        <fullName evidence="1">S-adenosyl-L-methionine-dependent methyltransferase</fullName>
    </submittedName>
</protein>
<sequence>MDPKEIVRTGYDALSFYYRPEGDYDGVHAPHHKVWATQLISLLSFSSSSARVLDLGCGCGVPVARDLARAGHTVVGVDISAVQIARARELVPGGTFIQADITAFARGDSESSSHHGNTDMGGEGEYDAVVALYVLIHLPVAEQEQLIARMGRWVKDDGLCMLTVGISAQTFERTGWLGSGEEVRMWWQQAGVGEYRAWLGAAGFEIVEDKVVKDLRAGEEFEGHQFLLVRRLPRARAGVGAG</sequence>
<gene>
    <name evidence="1" type="ORF">BJ138DRAFT_1011257</name>
</gene>
<keyword evidence="1" id="KW-0808">Transferase</keyword>